<reference evidence="1" key="1">
    <citation type="submission" date="2020-10" db="EMBL/GenBank/DDBJ databases">
        <title>Genome Sequence of Monilinia vaccinii-corymbosi Sheds Light on Mummy Berry Disease Infection of Blueberry and Mating Type.</title>
        <authorList>
            <person name="Yow A.G."/>
            <person name="Zhang Y."/>
            <person name="Bansal K."/>
            <person name="Eacker S.M."/>
            <person name="Sullivan S."/>
            <person name="Liachko I."/>
            <person name="Cubeta M.A."/>
            <person name="Rollins J.A."/>
            <person name="Ashrafi H."/>
        </authorList>
    </citation>
    <scope>NUCLEOTIDE SEQUENCE</scope>
    <source>
        <strain evidence="1">RL-1</strain>
    </source>
</reference>
<name>A0A8A3P8P9_9HELO</name>
<protein>
    <submittedName>
        <fullName evidence="1">Uncharacterized protein</fullName>
    </submittedName>
</protein>
<accession>A0A8A3P8P9</accession>
<dbReference type="AlphaFoldDB" id="A0A8A3P8P9"/>
<dbReference type="EMBL" id="CP063405">
    <property type="protein sequence ID" value="QSZ29819.1"/>
    <property type="molecule type" value="Genomic_DNA"/>
</dbReference>
<sequence length="165" mass="19445">MSILDCFRKWSVAKMPTTDNATKTVMTPARVELFVAQCKNQFERNYRNFRGQEKEQVMSIYIANKMARYYFGQNAAEVMNTKEESNTRKQEILDFLEAFPEQFHAYTAGRNRVKEEIKAQSSVPDLLYTLSKMGLLNEQIQQDMQSIIQEYAIKVNKKMNDYHTW</sequence>
<evidence type="ECO:0000313" key="2">
    <source>
        <dbReference type="Proteomes" id="UP000672032"/>
    </source>
</evidence>
<dbReference type="Proteomes" id="UP000672032">
    <property type="component" value="Chromosome 1"/>
</dbReference>
<gene>
    <name evidence="1" type="ORF">DSL72_004337</name>
</gene>
<organism evidence="1 2">
    <name type="scientific">Monilinia vaccinii-corymbosi</name>
    <dbReference type="NCBI Taxonomy" id="61207"/>
    <lineage>
        <taxon>Eukaryota</taxon>
        <taxon>Fungi</taxon>
        <taxon>Dikarya</taxon>
        <taxon>Ascomycota</taxon>
        <taxon>Pezizomycotina</taxon>
        <taxon>Leotiomycetes</taxon>
        <taxon>Helotiales</taxon>
        <taxon>Sclerotiniaceae</taxon>
        <taxon>Monilinia</taxon>
    </lineage>
</organism>
<proteinExistence type="predicted"/>
<evidence type="ECO:0000313" key="1">
    <source>
        <dbReference type="EMBL" id="QSZ29819.1"/>
    </source>
</evidence>
<keyword evidence="2" id="KW-1185">Reference proteome</keyword>